<protein>
    <submittedName>
        <fullName evidence="1">Uncharacterized protein</fullName>
    </submittedName>
</protein>
<organism evidence="1 2">
    <name type="scientific">Phytophthora aleatoria</name>
    <dbReference type="NCBI Taxonomy" id="2496075"/>
    <lineage>
        <taxon>Eukaryota</taxon>
        <taxon>Sar</taxon>
        <taxon>Stramenopiles</taxon>
        <taxon>Oomycota</taxon>
        <taxon>Peronosporomycetes</taxon>
        <taxon>Peronosporales</taxon>
        <taxon>Peronosporaceae</taxon>
        <taxon>Phytophthora</taxon>
    </lineage>
</organism>
<dbReference type="EMBL" id="JAENGY010000953">
    <property type="protein sequence ID" value="KAG6954365.1"/>
    <property type="molecule type" value="Genomic_DNA"/>
</dbReference>
<accession>A0A8J5LZY5</accession>
<dbReference type="Proteomes" id="UP000709295">
    <property type="component" value="Unassembled WGS sequence"/>
</dbReference>
<evidence type="ECO:0000313" key="2">
    <source>
        <dbReference type="Proteomes" id="UP000709295"/>
    </source>
</evidence>
<dbReference type="PANTHER" id="PTHR37069:SF2">
    <property type="entry name" value="PIGGYBAC TRANSPOSABLE ELEMENT-DERIVED PROTEIN DOMAIN-CONTAINING PROTEIN"/>
    <property type="match status" value="1"/>
</dbReference>
<evidence type="ECO:0000313" key="1">
    <source>
        <dbReference type="EMBL" id="KAG6954365.1"/>
    </source>
</evidence>
<name>A0A8J5LZY5_9STRA</name>
<dbReference type="PANTHER" id="PTHR37069">
    <property type="entry name" value="DDE_TNP_1_7 DOMAIN-CONTAINING PROTEIN"/>
    <property type="match status" value="1"/>
</dbReference>
<dbReference type="AlphaFoldDB" id="A0A8J5LZY5"/>
<proteinExistence type="predicted"/>
<sequence>MDSGDEAALDDIDTGEEGEIIPDVLEVDNDTYAPDATELEIAHEIRFAEQFLEKIGGEQAVLAGASPDALRYGDSPIALFFHFMPVPLWQHIAVCSNEYRKEMVSQRVEEAHKRYKKKRRANPSLPTKTRRDIKHDLETEKAILPHEVCRFFSPLIARAIMPNRE</sequence>
<reference evidence="1" key="1">
    <citation type="submission" date="2021-01" db="EMBL/GenBank/DDBJ databases">
        <title>Phytophthora aleatoria, a newly-described species from Pinus radiata is distinct from Phytophthora cactorum isolates based on comparative genomics.</title>
        <authorList>
            <person name="Mcdougal R."/>
            <person name="Panda P."/>
            <person name="Williams N."/>
            <person name="Studholme D.J."/>
        </authorList>
    </citation>
    <scope>NUCLEOTIDE SEQUENCE</scope>
    <source>
        <strain evidence="1">NZFS 4037</strain>
    </source>
</reference>
<comment type="caution">
    <text evidence="1">The sequence shown here is derived from an EMBL/GenBank/DDBJ whole genome shotgun (WGS) entry which is preliminary data.</text>
</comment>
<keyword evidence="2" id="KW-1185">Reference proteome</keyword>
<gene>
    <name evidence="1" type="ORF">JG688_00012373</name>
</gene>